<evidence type="ECO:0000313" key="2">
    <source>
        <dbReference type="Proteomes" id="UP000814176"/>
    </source>
</evidence>
<sequence>PGSTPYGLVVYYWYRPVCVRCDGCLGPSRRPGDELLVPDGSLCWQYQSSTASRGAASMNMRDTGDLTQPPMFYYRVAIAHKPRAPRTPAALPTLRVAPACPAAVCSPHPAAAPAYGSLAGCTHTAHLDSRRFSCARRTAFPACRPARLLFAYTRAPSCHYATVPMLSAGRPSIGAAPASDSLARGSRTVHLAAPPPHPPLHPYRARVPFAGACSRPPPKYAAPGIEKQAHCEYFPADPIQNRCFAICWTADTECYSATTDYALVDGYGARIRVVGIRQHVGVCCVRACSLVHTSFASIPVSKPPGGFLSNTSLLEAPANSSMWRARSSVVLPTTRTVLAGTSIHEDVLFAKGAGCHMEYGGGGNVKLGGMLHTSPAFRCHVGQSPSEPGHAARKAAAASTPWYWLSLRKPVTAGHSIQFDGGPAAFLSACMCHMRYASTECRATPGYNYAGALSERCSGLPGMGGRETLGGRAFPPPPKTVLDVAPVPPARPAVAPAQIKIALLLI</sequence>
<gene>
    <name evidence="1" type="ORF">C8Q71DRAFT_885547</name>
</gene>
<dbReference type="GeneID" id="72009282"/>
<dbReference type="RefSeq" id="XP_047783291.1">
    <property type="nucleotide sequence ID" value="XM_047928550.1"/>
</dbReference>
<evidence type="ECO:0000313" key="1">
    <source>
        <dbReference type="EMBL" id="KAH9841992.1"/>
    </source>
</evidence>
<feature type="non-terminal residue" evidence="1">
    <location>
        <position position="1"/>
    </location>
</feature>
<dbReference type="EMBL" id="JADCUA010000003">
    <property type="protein sequence ID" value="KAH9841992.1"/>
    <property type="molecule type" value="Genomic_DNA"/>
</dbReference>
<reference evidence="1 2" key="1">
    <citation type="journal article" date="2021" name="Environ. Microbiol.">
        <title>Gene family expansions and transcriptome signatures uncover fungal adaptations to wood decay.</title>
        <authorList>
            <person name="Hage H."/>
            <person name="Miyauchi S."/>
            <person name="Viragh M."/>
            <person name="Drula E."/>
            <person name="Min B."/>
            <person name="Chaduli D."/>
            <person name="Navarro D."/>
            <person name="Favel A."/>
            <person name="Norest M."/>
            <person name="Lesage-Meessen L."/>
            <person name="Balint B."/>
            <person name="Merenyi Z."/>
            <person name="de Eugenio L."/>
            <person name="Morin E."/>
            <person name="Martinez A.T."/>
            <person name="Baldrian P."/>
            <person name="Stursova M."/>
            <person name="Martinez M.J."/>
            <person name="Novotny C."/>
            <person name="Magnuson J.K."/>
            <person name="Spatafora J.W."/>
            <person name="Maurice S."/>
            <person name="Pangilinan J."/>
            <person name="Andreopoulos W."/>
            <person name="LaButti K."/>
            <person name="Hundley H."/>
            <person name="Na H."/>
            <person name="Kuo A."/>
            <person name="Barry K."/>
            <person name="Lipzen A."/>
            <person name="Henrissat B."/>
            <person name="Riley R."/>
            <person name="Ahrendt S."/>
            <person name="Nagy L.G."/>
            <person name="Grigoriev I.V."/>
            <person name="Martin F."/>
            <person name="Rosso M.N."/>
        </authorList>
    </citation>
    <scope>NUCLEOTIDE SEQUENCE [LARGE SCALE GENOMIC DNA]</scope>
    <source>
        <strain evidence="1 2">CIRM-BRFM 1785</strain>
    </source>
</reference>
<organism evidence="1 2">
    <name type="scientific">Rhodofomes roseus</name>
    <dbReference type="NCBI Taxonomy" id="34475"/>
    <lineage>
        <taxon>Eukaryota</taxon>
        <taxon>Fungi</taxon>
        <taxon>Dikarya</taxon>
        <taxon>Basidiomycota</taxon>
        <taxon>Agaricomycotina</taxon>
        <taxon>Agaricomycetes</taxon>
        <taxon>Polyporales</taxon>
        <taxon>Rhodofomes</taxon>
    </lineage>
</organism>
<name>A0ABQ8KUM7_9APHY</name>
<protein>
    <submittedName>
        <fullName evidence="1">Uncharacterized protein</fullName>
    </submittedName>
</protein>
<keyword evidence="2" id="KW-1185">Reference proteome</keyword>
<comment type="caution">
    <text evidence="1">The sequence shown here is derived from an EMBL/GenBank/DDBJ whole genome shotgun (WGS) entry which is preliminary data.</text>
</comment>
<accession>A0ABQ8KUM7</accession>
<proteinExistence type="predicted"/>
<dbReference type="Proteomes" id="UP000814176">
    <property type="component" value="Unassembled WGS sequence"/>
</dbReference>